<accession>T2INS2</accession>
<dbReference type="RefSeq" id="WP_021832471.1">
    <property type="nucleotide sequence ID" value="NZ_CAQL01000183.1"/>
</dbReference>
<reference evidence="1 2" key="2">
    <citation type="submission" date="2013-09" db="EMBL/GenBank/DDBJ databases">
        <title>Whole genome comparison of six Crocosphaera watsonii strains with differing phenotypes.</title>
        <authorList>
            <person name="Bench S.R."/>
            <person name="Heller P."/>
            <person name="Frank I."/>
            <person name="Arciniega M."/>
            <person name="Shilova I.N."/>
            <person name="Zehr J.P."/>
        </authorList>
    </citation>
    <scope>NUCLEOTIDE SEQUENCE [LARGE SCALE GENOMIC DNA]</scope>
    <source>
        <strain evidence="1 2">WH 0005</strain>
    </source>
</reference>
<dbReference type="Proteomes" id="UP000017981">
    <property type="component" value="Unassembled WGS sequence"/>
</dbReference>
<sequence length="67" mass="7995">MTVETDYINNQPLQIIQGDDHFHTFFQWHRELAEKVYELVHQVYNQEKLDFPISLGEFSELIEPATT</sequence>
<proteinExistence type="predicted"/>
<dbReference type="AlphaFoldDB" id="T2INS2"/>
<reference evidence="1 2" key="1">
    <citation type="submission" date="2013-01" db="EMBL/GenBank/DDBJ databases">
        <authorList>
            <person name="Bench S."/>
        </authorList>
    </citation>
    <scope>NUCLEOTIDE SEQUENCE [LARGE SCALE GENOMIC DNA]</scope>
    <source>
        <strain evidence="1 2">WH 0005</strain>
    </source>
</reference>
<protein>
    <submittedName>
        <fullName evidence="1">Uncharacterized protein</fullName>
    </submittedName>
</protein>
<evidence type="ECO:0000313" key="1">
    <source>
        <dbReference type="EMBL" id="CCQ54579.1"/>
    </source>
</evidence>
<comment type="caution">
    <text evidence="1">The sequence shown here is derived from an EMBL/GenBank/DDBJ whole genome shotgun (WGS) entry which is preliminary data.</text>
</comment>
<gene>
    <name evidence="1" type="ORF">CWATWH0005_469</name>
</gene>
<dbReference type="EMBL" id="CAQL01000183">
    <property type="protein sequence ID" value="CCQ54579.1"/>
    <property type="molecule type" value="Genomic_DNA"/>
</dbReference>
<evidence type="ECO:0000313" key="2">
    <source>
        <dbReference type="Proteomes" id="UP000017981"/>
    </source>
</evidence>
<name>T2INS2_CROWT</name>
<organism evidence="1 2">
    <name type="scientific">Crocosphaera watsonii WH 0005</name>
    <dbReference type="NCBI Taxonomy" id="423472"/>
    <lineage>
        <taxon>Bacteria</taxon>
        <taxon>Bacillati</taxon>
        <taxon>Cyanobacteriota</taxon>
        <taxon>Cyanophyceae</taxon>
        <taxon>Oscillatoriophycideae</taxon>
        <taxon>Chroococcales</taxon>
        <taxon>Aphanothecaceae</taxon>
        <taxon>Crocosphaera</taxon>
    </lineage>
</organism>